<sequence length="185" mass="21032">MNAVPPSIRPQSGTIQVQHHYLYAFLLSHCPNIFSSIHTCVILMPDVWSKKSSRIVEHWVPHLLSMIGPSVQELDLDFWYDAPKISSASRTRLQPFSLRKAISLRRLCLRFRSWTTSEILFTNELLSSLPKQSAIEYIDICITDGATVSKRDEPACVAGCNQTDTILNTPTFRSLQGQHRLPILR</sequence>
<name>A0AAW0FWM6_9APHY</name>
<organism evidence="1 2">
    <name type="scientific">Cerrena zonata</name>
    <dbReference type="NCBI Taxonomy" id="2478898"/>
    <lineage>
        <taxon>Eukaryota</taxon>
        <taxon>Fungi</taxon>
        <taxon>Dikarya</taxon>
        <taxon>Basidiomycota</taxon>
        <taxon>Agaricomycotina</taxon>
        <taxon>Agaricomycetes</taxon>
        <taxon>Polyporales</taxon>
        <taxon>Cerrenaceae</taxon>
        <taxon>Cerrena</taxon>
    </lineage>
</organism>
<keyword evidence="2" id="KW-1185">Reference proteome</keyword>
<accession>A0AAW0FWM6</accession>
<dbReference type="AlphaFoldDB" id="A0AAW0FWM6"/>
<evidence type="ECO:0000313" key="1">
    <source>
        <dbReference type="EMBL" id="KAK7681766.1"/>
    </source>
</evidence>
<evidence type="ECO:0000313" key="2">
    <source>
        <dbReference type="Proteomes" id="UP001385951"/>
    </source>
</evidence>
<dbReference type="EMBL" id="JASBNA010000039">
    <property type="protein sequence ID" value="KAK7681766.1"/>
    <property type="molecule type" value="Genomic_DNA"/>
</dbReference>
<gene>
    <name evidence="1" type="ORF">QCA50_015113</name>
</gene>
<comment type="caution">
    <text evidence="1">The sequence shown here is derived from an EMBL/GenBank/DDBJ whole genome shotgun (WGS) entry which is preliminary data.</text>
</comment>
<proteinExistence type="predicted"/>
<reference evidence="1 2" key="1">
    <citation type="submission" date="2022-09" db="EMBL/GenBank/DDBJ databases">
        <authorList>
            <person name="Palmer J.M."/>
        </authorList>
    </citation>
    <scope>NUCLEOTIDE SEQUENCE [LARGE SCALE GENOMIC DNA]</scope>
    <source>
        <strain evidence="1 2">DSM 7382</strain>
    </source>
</reference>
<dbReference type="Proteomes" id="UP001385951">
    <property type="component" value="Unassembled WGS sequence"/>
</dbReference>
<protein>
    <submittedName>
        <fullName evidence="1">Uncharacterized protein</fullName>
    </submittedName>
</protein>